<keyword evidence="2" id="KW-1185">Reference proteome</keyword>
<dbReference type="InterPro" id="IPR019639">
    <property type="entry name" value="DUF2505"/>
</dbReference>
<organism evidence="1 2">
    <name type="scientific">Rhodococcus chondri</name>
    <dbReference type="NCBI Taxonomy" id="3065941"/>
    <lineage>
        <taxon>Bacteria</taxon>
        <taxon>Bacillati</taxon>
        <taxon>Actinomycetota</taxon>
        <taxon>Actinomycetes</taxon>
        <taxon>Mycobacteriales</taxon>
        <taxon>Nocardiaceae</taxon>
        <taxon>Rhodococcus</taxon>
    </lineage>
</organism>
<accession>A0ABU7JTR3</accession>
<reference evidence="1 2" key="1">
    <citation type="submission" date="2023-08" db="EMBL/GenBank/DDBJ databases">
        <authorList>
            <person name="Girao M."/>
            <person name="Carvalho M.F."/>
        </authorList>
    </citation>
    <scope>NUCLEOTIDE SEQUENCE [LARGE SCALE GENOMIC DNA]</scope>
    <source>
        <strain evidence="1 2">CC-R104</strain>
    </source>
</reference>
<protein>
    <submittedName>
        <fullName evidence="1">DUF2505 domain-containing protein</fullName>
    </submittedName>
</protein>
<name>A0ABU7JTR3_9NOCA</name>
<evidence type="ECO:0000313" key="2">
    <source>
        <dbReference type="Proteomes" id="UP001331936"/>
    </source>
</evidence>
<gene>
    <name evidence="1" type="ORF">Q8814_15050</name>
</gene>
<sequence length="165" mass="17510">MSKEFVYTIELDHGVEHVHAALISEEYWKGRVGDSTTGSVEVMVPAGPGTARITLTDQVDAAVLPAVVRGILRGPLVMTRTDEWGVLEGNTASGALGGGSSTLPVTIAARSELRPRESSGSVIELRGEARVDVPIVGGQVEGMVLQMMQAIVESDRATLNTWLSR</sequence>
<evidence type="ECO:0000313" key="1">
    <source>
        <dbReference type="EMBL" id="MEE2033418.1"/>
    </source>
</evidence>
<dbReference type="Proteomes" id="UP001331936">
    <property type="component" value="Unassembled WGS sequence"/>
</dbReference>
<comment type="caution">
    <text evidence="1">The sequence shown here is derived from an EMBL/GenBank/DDBJ whole genome shotgun (WGS) entry which is preliminary data.</text>
</comment>
<dbReference type="RefSeq" id="WP_330152824.1">
    <property type="nucleotide sequence ID" value="NZ_JAUZMZ010000082.1"/>
</dbReference>
<dbReference type="Pfam" id="PF10698">
    <property type="entry name" value="DUF2505"/>
    <property type="match status" value="1"/>
</dbReference>
<dbReference type="EMBL" id="JAUZMZ010000082">
    <property type="protein sequence ID" value="MEE2033418.1"/>
    <property type="molecule type" value="Genomic_DNA"/>
</dbReference>
<proteinExistence type="predicted"/>